<dbReference type="Gene3D" id="1.10.45.10">
    <property type="entry name" value="Vanillyl-alcohol Oxidase, Chain A, domain 4"/>
    <property type="match status" value="1"/>
</dbReference>
<dbReference type="InterPro" id="IPR016164">
    <property type="entry name" value="FAD-linked_Oxase-like_C"/>
</dbReference>
<keyword evidence="5" id="KW-0274">FAD</keyword>
<keyword evidence="4" id="KW-0285">Flavoprotein</keyword>
<dbReference type="OrthoDB" id="5332616at2759"/>
<evidence type="ECO:0000256" key="2">
    <source>
        <dbReference type="ARBA" id="ARBA00004173"/>
    </source>
</evidence>
<dbReference type="SUPFAM" id="SSF55103">
    <property type="entry name" value="FAD-linked oxidases, C-terminal domain"/>
    <property type="match status" value="2"/>
</dbReference>
<proteinExistence type="inferred from homology"/>
<feature type="region of interest" description="Disordered" evidence="10">
    <location>
        <begin position="550"/>
        <end position="571"/>
    </location>
</feature>
<organism evidence="12 13">
    <name type="scientific">Cyanidiococcus yangmingshanensis</name>
    <dbReference type="NCBI Taxonomy" id="2690220"/>
    <lineage>
        <taxon>Eukaryota</taxon>
        <taxon>Rhodophyta</taxon>
        <taxon>Bangiophyceae</taxon>
        <taxon>Cyanidiales</taxon>
        <taxon>Cyanidiaceae</taxon>
        <taxon>Cyanidiococcus</taxon>
    </lineage>
</organism>
<dbReference type="GO" id="GO:0004458">
    <property type="term" value="F:D-lactate dehydrogenase (cytochrome) activity"/>
    <property type="evidence" value="ECO:0007669"/>
    <property type="project" value="UniProtKB-EC"/>
</dbReference>
<comment type="similarity">
    <text evidence="3">Belongs to the FAD-binding oxidoreductase/transferase type 4 family.</text>
</comment>
<dbReference type="SUPFAM" id="SSF56176">
    <property type="entry name" value="FAD-binding/transporter-associated domain-like"/>
    <property type="match status" value="1"/>
</dbReference>
<feature type="compositionally biased region" description="Basic and acidic residues" evidence="10">
    <location>
        <begin position="418"/>
        <end position="430"/>
    </location>
</feature>
<keyword evidence="7" id="KW-0560">Oxidoreductase</keyword>
<evidence type="ECO:0000256" key="9">
    <source>
        <dbReference type="ARBA" id="ARBA00038897"/>
    </source>
</evidence>
<evidence type="ECO:0000256" key="6">
    <source>
        <dbReference type="ARBA" id="ARBA00022946"/>
    </source>
</evidence>
<dbReference type="InterPro" id="IPR006094">
    <property type="entry name" value="Oxid_FAD_bind_N"/>
</dbReference>
<evidence type="ECO:0000256" key="8">
    <source>
        <dbReference type="ARBA" id="ARBA00023128"/>
    </source>
</evidence>
<dbReference type="AlphaFoldDB" id="A0A7J7INK7"/>
<gene>
    <name evidence="12" type="primary">DLD1</name>
    <name evidence="12" type="ORF">F1559_003703</name>
</gene>
<dbReference type="PROSITE" id="PS51387">
    <property type="entry name" value="FAD_PCMH"/>
    <property type="match status" value="1"/>
</dbReference>
<dbReference type="Pfam" id="PF02913">
    <property type="entry name" value="FAD-oxidase_C"/>
    <property type="match status" value="2"/>
</dbReference>
<evidence type="ECO:0000256" key="4">
    <source>
        <dbReference type="ARBA" id="ARBA00022630"/>
    </source>
</evidence>
<dbReference type="FunFam" id="1.10.45.10:FF:000001">
    <property type="entry name" value="D-lactate dehydrogenase mitochondrial"/>
    <property type="match status" value="1"/>
</dbReference>
<accession>A0A7J7INK7</accession>
<dbReference type="EMBL" id="VWRR01000005">
    <property type="protein sequence ID" value="KAF6003911.1"/>
    <property type="molecule type" value="Genomic_DNA"/>
</dbReference>
<evidence type="ECO:0000259" key="11">
    <source>
        <dbReference type="PROSITE" id="PS51387"/>
    </source>
</evidence>
<dbReference type="GO" id="GO:1903457">
    <property type="term" value="P:lactate catabolic process"/>
    <property type="evidence" value="ECO:0007669"/>
    <property type="project" value="TreeGrafter"/>
</dbReference>
<dbReference type="InterPro" id="IPR016171">
    <property type="entry name" value="Vanillyl_alc_oxidase_C-sub2"/>
</dbReference>
<dbReference type="InterPro" id="IPR016169">
    <property type="entry name" value="FAD-bd_PCMH_sub2"/>
</dbReference>
<evidence type="ECO:0000313" key="12">
    <source>
        <dbReference type="EMBL" id="KAF6003911.1"/>
    </source>
</evidence>
<keyword evidence="6" id="KW-0809">Transit peptide</keyword>
<comment type="subcellular location">
    <subcellularLocation>
        <location evidence="2">Mitochondrion</location>
    </subcellularLocation>
</comment>
<feature type="domain" description="FAD-binding PCMH-type" evidence="11">
    <location>
        <begin position="126"/>
        <end position="304"/>
    </location>
</feature>
<feature type="compositionally biased region" description="Polar residues" evidence="10">
    <location>
        <begin position="480"/>
        <end position="499"/>
    </location>
</feature>
<feature type="region of interest" description="Disordered" evidence="10">
    <location>
        <begin position="402"/>
        <end position="518"/>
    </location>
</feature>
<dbReference type="EC" id="1.1.2.4" evidence="9"/>
<keyword evidence="13" id="KW-1185">Reference proteome</keyword>
<comment type="cofactor">
    <cofactor evidence="1">
        <name>FAD</name>
        <dbReference type="ChEBI" id="CHEBI:57692"/>
    </cofactor>
</comment>
<evidence type="ECO:0000256" key="10">
    <source>
        <dbReference type="SAM" id="MobiDB-lite"/>
    </source>
</evidence>
<keyword evidence="8" id="KW-0496">Mitochondrion</keyword>
<feature type="region of interest" description="Disordered" evidence="10">
    <location>
        <begin position="45"/>
        <end position="84"/>
    </location>
</feature>
<dbReference type="PANTHER" id="PTHR11748:SF111">
    <property type="entry name" value="D-LACTATE DEHYDROGENASE, MITOCHONDRIAL-RELATED"/>
    <property type="match status" value="1"/>
</dbReference>
<reference evidence="12 13" key="1">
    <citation type="journal article" date="2020" name="J. Phycol.">
        <title>Comparative genome analysis reveals Cyanidiococcus gen. nov., a new extremophilic red algal genus sister to Cyanidioschyzon (Cyanidioschyzonaceae, Rhodophyta).</title>
        <authorList>
            <person name="Liu S.-L."/>
            <person name="Chiang Y.-R."/>
            <person name="Yoon H.S."/>
            <person name="Fu H.-Y."/>
        </authorList>
    </citation>
    <scope>NUCLEOTIDE SEQUENCE [LARGE SCALE GENOMIC DNA]</scope>
    <source>
        <strain evidence="12 13">THAL066</strain>
    </source>
</reference>
<name>A0A7J7INK7_9RHOD</name>
<evidence type="ECO:0000256" key="7">
    <source>
        <dbReference type="ARBA" id="ARBA00023002"/>
    </source>
</evidence>
<dbReference type="InterPro" id="IPR016166">
    <property type="entry name" value="FAD-bd_PCMH"/>
</dbReference>
<dbReference type="InterPro" id="IPR036318">
    <property type="entry name" value="FAD-bd_PCMH-like_sf"/>
</dbReference>
<dbReference type="GO" id="GO:0071949">
    <property type="term" value="F:FAD binding"/>
    <property type="evidence" value="ECO:0007669"/>
    <property type="project" value="InterPro"/>
</dbReference>
<evidence type="ECO:0000256" key="1">
    <source>
        <dbReference type="ARBA" id="ARBA00001974"/>
    </source>
</evidence>
<evidence type="ECO:0000313" key="13">
    <source>
        <dbReference type="Proteomes" id="UP000530660"/>
    </source>
</evidence>
<dbReference type="GO" id="GO:0008720">
    <property type="term" value="F:D-lactate dehydrogenase (NAD+) activity"/>
    <property type="evidence" value="ECO:0007669"/>
    <property type="project" value="TreeGrafter"/>
</dbReference>
<dbReference type="PANTHER" id="PTHR11748">
    <property type="entry name" value="D-LACTATE DEHYDROGENASE"/>
    <property type="match status" value="1"/>
</dbReference>
<dbReference type="GO" id="GO:0005739">
    <property type="term" value="C:mitochondrion"/>
    <property type="evidence" value="ECO:0007669"/>
    <property type="project" value="UniProtKB-SubCell"/>
</dbReference>
<dbReference type="Gene3D" id="3.30.70.2740">
    <property type="match status" value="1"/>
</dbReference>
<evidence type="ECO:0000256" key="3">
    <source>
        <dbReference type="ARBA" id="ARBA00008000"/>
    </source>
</evidence>
<dbReference type="Pfam" id="PF01565">
    <property type="entry name" value="FAD_binding_4"/>
    <property type="match status" value="1"/>
</dbReference>
<feature type="compositionally biased region" description="Polar residues" evidence="10">
    <location>
        <begin position="51"/>
        <end position="75"/>
    </location>
</feature>
<dbReference type="Proteomes" id="UP000530660">
    <property type="component" value="Unassembled WGS sequence"/>
</dbReference>
<protein>
    <recommendedName>
        <fullName evidence="9">D-lactate dehydrogenase (cytochrome)</fullName>
        <ecNumber evidence="9">1.1.2.4</ecNumber>
    </recommendedName>
</protein>
<comment type="caution">
    <text evidence="12">The sequence shown here is derived from an EMBL/GenBank/DDBJ whole genome shotgun (WGS) entry which is preliminary data.</text>
</comment>
<dbReference type="FunFam" id="3.30.70.2740:FF:000001">
    <property type="entry name" value="D-lactate dehydrogenase mitochondrial"/>
    <property type="match status" value="1"/>
</dbReference>
<dbReference type="FunFam" id="3.30.465.10:FF:000016">
    <property type="entry name" value="probable D-lactate dehydrogenase, mitochondrial"/>
    <property type="match status" value="1"/>
</dbReference>
<dbReference type="InterPro" id="IPR004113">
    <property type="entry name" value="FAD-bd_oxidored_4_C"/>
</dbReference>
<dbReference type="Gene3D" id="3.30.465.10">
    <property type="match status" value="1"/>
</dbReference>
<sequence>MASTRAASFWRLVGSLWSRRLVVASSLVGVSAAVTYTASAKEFLQTERTPRSSAKPPSTGQSLGALHTTGTTPRLSETAPESARWRVQPETLRRALELIQREQPQLEVSLEPSHLDSHARDVSFHEPHSPDAVIYPRSAEEVATVLRYATEFRIPVVPYAAATSLEGHVVPRYGGITVDCSRMDRILVVRPADMDCDVEPGVGWEALNEHLRKYGLFFAPDPGPGACIGGMVGTSCSGTNAARYGTMRENVLSLEVVLPSGAIIRQTRARARKSSAGYDLTRLFVGAEGTLGIVTKATLRLRPIPAYKGVVKCTFDRLEDAAATVQEVLGPTAAVSIGRCELLDRLAVHAVNLSTNHELRLDESRHLLLFELVGESLDVIREQASRVRSCAEQHHLHEWRMAAAPHVIGPQSSTEASSIRDETSPEERPNLRQLGASIHPSPTEVSKSAPEDLLRASAEPEPSSRGPTFPETRRTAGALVSSTAPSLEQPTNRDSSSFTGDDISTKRSSHTAHNSIDAGVIERGATSAVMAAADEANAALELKHSLAIQGNGAREAPQTSSSSTTANETEQRLWQEREELWRARKVAYWAAYELRPGAEIWTTDVAVPLSKLADVLGQTQEDIEQTNRVAKERGGQMPALLAPLVAHAADGNFHLLMLVDPHHPAEMERAQQVNDRLVRRAIAAGGTCTGEHGIGEGKRRYLVAELGPEAVALMQRIKEAIDPAGVMNPGKVLPDPVVHEA</sequence>
<evidence type="ECO:0000256" key="5">
    <source>
        <dbReference type="ARBA" id="ARBA00022827"/>
    </source>
</evidence>